<comment type="caution">
    <text evidence="1">The sequence shown here is derived from an EMBL/GenBank/DDBJ whole genome shotgun (WGS) entry which is preliminary data.</text>
</comment>
<accession>A0AC61PLY7</accession>
<name>A0AC61PLY7_9FIRM</name>
<gene>
    <name evidence="1" type="ORF">SAMN06297397_1867</name>
</gene>
<evidence type="ECO:0000313" key="2">
    <source>
        <dbReference type="Proteomes" id="UP000192328"/>
    </source>
</evidence>
<evidence type="ECO:0000313" key="1">
    <source>
        <dbReference type="EMBL" id="SMC66749.1"/>
    </source>
</evidence>
<sequence length="343" mass="38171">MPSRKITMQDIADACGLSRNTVSKVYNGRGSVPQSTRNLVLQKAKELGYGFPAENVSVPHQPIGNIALLTRYLPSQFHFGTLFLSSFTDMISRAGYTLRIYEVSQEELDKKQLPPHFAPAQIAGIVGIELFDQDYVGMLCQLGIPLVLSDSSADTITSLIECDYVTMENIAGVMAVIRRLAEAGARQIGFVGDYNHCGSFRERWYGYQQGLMVNGLQYDKRFCICEPDSPSYADSAWLLSRLDRMSSLPDAFVCANDFLAISLMQALKKKALSIPEDIMVTGFDGTTQSAFTDPPLTTVRIQGTEIGRLAAELLLNRIRIPSFPYSWTHVKSTPIWRESIRKT</sequence>
<dbReference type="EMBL" id="FWXZ01000003">
    <property type="protein sequence ID" value="SMC66749.1"/>
    <property type="molecule type" value="Genomic_DNA"/>
</dbReference>
<organism evidence="1 2">
    <name type="scientific">Aristaeella lactis</name>
    <dbReference type="NCBI Taxonomy" id="3046383"/>
    <lineage>
        <taxon>Bacteria</taxon>
        <taxon>Bacillati</taxon>
        <taxon>Bacillota</taxon>
        <taxon>Clostridia</taxon>
        <taxon>Eubacteriales</taxon>
        <taxon>Aristaeellaceae</taxon>
        <taxon>Aristaeella</taxon>
    </lineage>
</organism>
<keyword evidence="2" id="KW-1185">Reference proteome</keyword>
<reference evidence="1" key="1">
    <citation type="submission" date="2017-04" db="EMBL/GenBank/DDBJ databases">
        <authorList>
            <person name="Varghese N."/>
            <person name="Submissions S."/>
        </authorList>
    </citation>
    <scope>NUCLEOTIDE SEQUENCE</scope>
    <source>
        <strain evidence="1">WTE2008</strain>
    </source>
</reference>
<proteinExistence type="predicted"/>
<dbReference type="Proteomes" id="UP000192328">
    <property type="component" value="Unassembled WGS sequence"/>
</dbReference>
<protein>
    <submittedName>
        <fullName evidence="1">LacI family transcriptional regulator</fullName>
    </submittedName>
</protein>